<proteinExistence type="predicted"/>
<accession>A0A381N4A3</accession>
<evidence type="ECO:0000313" key="1">
    <source>
        <dbReference type="EMBL" id="SUZ48488.1"/>
    </source>
</evidence>
<reference evidence="1" key="1">
    <citation type="submission" date="2018-05" db="EMBL/GenBank/DDBJ databases">
        <authorList>
            <person name="Lanie J.A."/>
            <person name="Ng W.-L."/>
            <person name="Kazmierczak K.M."/>
            <person name="Andrzejewski T.M."/>
            <person name="Davidsen T.M."/>
            <person name="Wayne K.J."/>
            <person name="Tettelin H."/>
            <person name="Glass J.I."/>
            <person name="Rusch D."/>
            <person name="Podicherti R."/>
            <person name="Tsui H.-C.T."/>
            <person name="Winkler M.E."/>
        </authorList>
    </citation>
    <scope>NUCLEOTIDE SEQUENCE</scope>
</reference>
<dbReference type="AlphaFoldDB" id="A0A381N4A3"/>
<protein>
    <submittedName>
        <fullName evidence="1">Uncharacterized protein</fullName>
    </submittedName>
</protein>
<name>A0A381N4A3_9ZZZZ</name>
<sequence>MPATSHFNRSLYETSEGSGYLVNFATRPLWLLRGSDRNNNDFQIGH</sequence>
<dbReference type="EMBL" id="UINC01000070">
    <property type="protein sequence ID" value="SUZ48488.1"/>
    <property type="molecule type" value="Genomic_DNA"/>
</dbReference>
<gene>
    <name evidence="1" type="ORF">METZ01_LOCUS1342</name>
</gene>
<organism evidence="1">
    <name type="scientific">marine metagenome</name>
    <dbReference type="NCBI Taxonomy" id="408172"/>
    <lineage>
        <taxon>unclassified sequences</taxon>
        <taxon>metagenomes</taxon>
        <taxon>ecological metagenomes</taxon>
    </lineage>
</organism>